<evidence type="ECO:0000256" key="1">
    <source>
        <dbReference type="SAM" id="MobiDB-lite"/>
    </source>
</evidence>
<dbReference type="AlphaFoldDB" id="A0A1G7Z0F2"/>
<keyword evidence="4" id="KW-1185">Reference proteome</keyword>
<gene>
    <name evidence="3" type="ORF">SAMN04489810_1905</name>
</gene>
<feature type="domain" description="HNH nuclease" evidence="2">
    <location>
        <begin position="261"/>
        <end position="313"/>
    </location>
</feature>
<dbReference type="Proteomes" id="UP000199009">
    <property type="component" value="Chromosome I"/>
</dbReference>
<feature type="region of interest" description="Disordered" evidence="1">
    <location>
        <begin position="329"/>
        <end position="358"/>
    </location>
</feature>
<dbReference type="EMBL" id="LT629692">
    <property type="protein sequence ID" value="SDH01986.1"/>
    <property type="molecule type" value="Genomic_DNA"/>
</dbReference>
<evidence type="ECO:0000313" key="4">
    <source>
        <dbReference type="Proteomes" id="UP000199009"/>
    </source>
</evidence>
<dbReference type="OrthoDB" id="3261064at2"/>
<dbReference type="SMART" id="SM00507">
    <property type="entry name" value="HNHc"/>
    <property type="match status" value="1"/>
</dbReference>
<name>A0A1G7Z0F2_9MICO</name>
<dbReference type="STRING" id="370764.SAMN04489810_1905"/>
<dbReference type="Gene3D" id="1.10.30.50">
    <property type="match status" value="1"/>
</dbReference>
<accession>A0A1G7Z0F2</accession>
<evidence type="ECO:0000313" key="3">
    <source>
        <dbReference type="EMBL" id="SDH01986.1"/>
    </source>
</evidence>
<reference evidence="3 4" key="1">
    <citation type="submission" date="2016-10" db="EMBL/GenBank/DDBJ databases">
        <authorList>
            <person name="de Groot N.N."/>
        </authorList>
    </citation>
    <scope>NUCLEOTIDE SEQUENCE [LARGE SCALE GENOMIC DNA]</scope>
    <source>
        <strain evidence="3 4">DSM 23142</strain>
    </source>
</reference>
<proteinExistence type="predicted"/>
<dbReference type="InterPro" id="IPR003870">
    <property type="entry name" value="DUF222"/>
</dbReference>
<evidence type="ECO:0000259" key="2">
    <source>
        <dbReference type="SMART" id="SM00507"/>
    </source>
</evidence>
<sequence length="358" mass="39439">MEGGRITKQHADVILDLGAVLEDAEVRAAFETVVLEWAEAETVGRTRAYARQLAEKLDPRTMKERHEDAADERSITIVDLDNAMSQIILMVPTVYAHAVLDRITQQAEAIKNVDLACRREAAEAARAAEASGAETNIDADAGGVPDLDATDPEADFDDRTIDQIRADLIIDLILTGSPAIDPTLDEFAGGLGAIRAQVQITMPLTTLTGVTEGGAEIDGKAPIDPDAAQRLAGMTRVWDRVMYDPVNAVVLTVDRYKPTPRQRRFLHARDQHCRFPGCRRPARRCQIDHNDEYHDGGATCIRNLACLCVRHHTMKTETDWTAKQLSGGRIEWTTPGGRRHVDEPPRVIFTPSPEPAPF</sequence>
<protein>
    <recommendedName>
        <fullName evidence="2">HNH nuclease domain-containing protein</fullName>
    </recommendedName>
</protein>
<organism evidence="3 4">
    <name type="scientific">Microbacterium pygmaeum</name>
    <dbReference type="NCBI Taxonomy" id="370764"/>
    <lineage>
        <taxon>Bacteria</taxon>
        <taxon>Bacillati</taxon>
        <taxon>Actinomycetota</taxon>
        <taxon>Actinomycetes</taxon>
        <taxon>Micrococcales</taxon>
        <taxon>Microbacteriaceae</taxon>
        <taxon>Microbacterium</taxon>
    </lineage>
</organism>
<dbReference type="Pfam" id="PF02720">
    <property type="entry name" value="DUF222"/>
    <property type="match status" value="1"/>
</dbReference>
<dbReference type="InterPro" id="IPR003615">
    <property type="entry name" value="HNH_nuc"/>
</dbReference>
<dbReference type="CDD" id="cd00085">
    <property type="entry name" value="HNHc"/>
    <property type="match status" value="1"/>
</dbReference>